<dbReference type="RefSeq" id="WP_025357260.1">
    <property type="nucleotide sequence ID" value="NZ_BAAABQ010000061.1"/>
</dbReference>
<feature type="compositionally biased region" description="Basic and acidic residues" evidence="1">
    <location>
        <begin position="299"/>
        <end position="309"/>
    </location>
</feature>
<protein>
    <recommendedName>
        <fullName evidence="2">GAF domain-containing protein</fullName>
    </recommendedName>
</protein>
<dbReference type="Pfam" id="PF13185">
    <property type="entry name" value="GAF_2"/>
    <property type="match status" value="1"/>
</dbReference>
<feature type="region of interest" description="Disordered" evidence="1">
    <location>
        <begin position="299"/>
        <end position="350"/>
    </location>
</feature>
<name>A0ABR6BY82_9PSEU</name>
<accession>A0ABR6BY82</accession>
<feature type="domain" description="GAF" evidence="2">
    <location>
        <begin position="71"/>
        <end position="221"/>
    </location>
</feature>
<organism evidence="3 4">
    <name type="scientific">Kutzneria viridogrisea</name>
    <dbReference type="NCBI Taxonomy" id="47990"/>
    <lineage>
        <taxon>Bacteria</taxon>
        <taxon>Bacillati</taxon>
        <taxon>Actinomycetota</taxon>
        <taxon>Actinomycetes</taxon>
        <taxon>Pseudonocardiales</taxon>
        <taxon>Pseudonocardiaceae</taxon>
        <taxon>Kutzneria</taxon>
    </lineage>
</organism>
<evidence type="ECO:0000313" key="3">
    <source>
        <dbReference type="EMBL" id="MBA8931873.1"/>
    </source>
</evidence>
<evidence type="ECO:0000256" key="1">
    <source>
        <dbReference type="SAM" id="MobiDB-lite"/>
    </source>
</evidence>
<dbReference type="Proteomes" id="UP000517916">
    <property type="component" value="Unassembled WGS sequence"/>
</dbReference>
<dbReference type="Gene3D" id="3.30.450.40">
    <property type="match status" value="1"/>
</dbReference>
<dbReference type="SUPFAM" id="SSF55781">
    <property type="entry name" value="GAF domain-like"/>
    <property type="match status" value="1"/>
</dbReference>
<comment type="caution">
    <text evidence="3">The sequence shown here is derived from an EMBL/GenBank/DDBJ whole genome shotgun (WGS) entry which is preliminary data.</text>
</comment>
<evidence type="ECO:0000313" key="4">
    <source>
        <dbReference type="Proteomes" id="UP000517916"/>
    </source>
</evidence>
<dbReference type="InterPro" id="IPR003018">
    <property type="entry name" value="GAF"/>
</dbReference>
<dbReference type="EMBL" id="JACJID010000010">
    <property type="protein sequence ID" value="MBA8931873.1"/>
    <property type="molecule type" value="Genomic_DNA"/>
</dbReference>
<dbReference type="InterPro" id="IPR029016">
    <property type="entry name" value="GAF-like_dom_sf"/>
</dbReference>
<sequence length="350" mass="37137">MSKSTGQNLPGPLEHVTASYDDPASWSRLMRTATHTQSATQLAGYIDLSLDEPRAVQNMHEAAASLQDCPGLAAVLPKVLESAMSLMSAEAGNIQLLDPREGSLVLVTQLGFGPEFVDHFAVVDDGSSVCGRAASQCTQTVVVDVHEDPACAPHRNVFRDAGVRAVQSTPLLDHTGRMIGMVSTHLPHPGRPADRDLRIMGLYSQLAGEVIARHLRRTSPGAPCVPAPRDAKPAPRRPALSQLLADTINRIFDAGLRFAGAQSLTTDEHVAQRVRAGIATLDDTVRMVRMVQVALLDHNLGEHRNEHDATVPSGPGRPGGPQDATAGPAPTHDADDSPAGLGLASHCRIQ</sequence>
<gene>
    <name evidence="3" type="ORF">BC739_009132</name>
</gene>
<reference evidence="3 4" key="1">
    <citation type="submission" date="2020-08" db="EMBL/GenBank/DDBJ databases">
        <title>Genomic Encyclopedia of Archaeal and Bacterial Type Strains, Phase II (KMG-II): from individual species to whole genera.</title>
        <authorList>
            <person name="Goeker M."/>
        </authorList>
    </citation>
    <scope>NUCLEOTIDE SEQUENCE [LARGE SCALE GENOMIC DNA]</scope>
    <source>
        <strain evidence="3 4">DSM 43850</strain>
    </source>
</reference>
<keyword evidence="4" id="KW-1185">Reference proteome</keyword>
<proteinExistence type="predicted"/>
<evidence type="ECO:0000259" key="2">
    <source>
        <dbReference type="SMART" id="SM00065"/>
    </source>
</evidence>
<dbReference type="SMART" id="SM00065">
    <property type="entry name" value="GAF"/>
    <property type="match status" value="1"/>
</dbReference>